<dbReference type="InterPro" id="IPR002401">
    <property type="entry name" value="Cyt_P450_E_grp-I"/>
</dbReference>
<dbReference type="Pfam" id="PF00067">
    <property type="entry name" value="p450"/>
    <property type="match status" value="1"/>
</dbReference>
<dbReference type="InterPro" id="IPR001128">
    <property type="entry name" value="Cyt_P450"/>
</dbReference>
<comment type="cofactor">
    <cofactor evidence="1">
        <name>heme</name>
        <dbReference type="ChEBI" id="CHEBI:30413"/>
    </cofactor>
</comment>
<keyword evidence="4" id="KW-0349">Heme</keyword>
<evidence type="ECO:0008006" key="11">
    <source>
        <dbReference type="Google" id="ProtNLM"/>
    </source>
</evidence>
<proteinExistence type="inferred from homology"/>
<keyword evidence="7" id="KW-0408">Iron</keyword>
<keyword evidence="6" id="KW-0560">Oxidoreductase</keyword>
<dbReference type="PANTHER" id="PTHR46300">
    <property type="entry name" value="P450, PUTATIVE (EUROFUNG)-RELATED-RELATED"/>
    <property type="match status" value="1"/>
</dbReference>
<evidence type="ECO:0000256" key="5">
    <source>
        <dbReference type="ARBA" id="ARBA00022723"/>
    </source>
</evidence>
<dbReference type="InterPro" id="IPR050364">
    <property type="entry name" value="Cytochrome_P450_fung"/>
</dbReference>
<evidence type="ECO:0000256" key="7">
    <source>
        <dbReference type="ARBA" id="ARBA00023004"/>
    </source>
</evidence>
<dbReference type="STRING" id="180088.A0A1J8PHP4"/>
<reference evidence="9 10" key="1">
    <citation type="submission" date="2016-03" db="EMBL/GenBank/DDBJ databases">
        <title>Comparative genomics of the ectomycorrhizal sister species Rhizopogon vinicolor and Rhizopogon vesiculosus (Basidiomycota: Boletales) reveals a divergence of the mating type B locus.</title>
        <authorList>
            <person name="Mujic A.B."/>
            <person name="Kuo A."/>
            <person name="Tritt A."/>
            <person name="Lipzen A."/>
            <person name="Chen C."/>
            <person name="Johnson J."/>
            <person name="Sharma A."/>
            <person name="Barry K."/>
            <person name="Grigoriev I.V."/>
            <person name="Spatafora J.W."/>
        </authorList>
    </citation>
    <scope>NUCLEOTIDE SEQUENCE [LARGE SCALE GENOMIC DNA]</scope>
    <source>
        <strain evidence="9 10">AM-OR11-056</strain>
    </source>
</reference>
<keyword evidence="5" id="KW-0479">Metal-binding</keyword>
<protein>
    <recommendedName>
        <fullName evidence="11">Cytochrome P450</fullName>
    </recommendedName>
</protein>
<evidence type="ECO:0000256" key="4">
    <source>
        <dbReference type="ARBA" id="ARBA00022617"/>
    </source>
</evidence>
<evidence type="ECO:0000256" key="3">
    <source>
        <dbReference type="ARBA" id="ARBA00010617"/>
    </source>
</evidence>
<dbReference type="PRINTS" id="PR00463">
    <property type="entry name" value="EP450I"/>
</dbReference>
<comment type="caution">
    <text evidence="9">The sequence shown here is derived from an EMBL/GenBank/DDBJ whole genome shotgun (WGS) entry which is preliminary data.</text>
</comment>
<dbReference type="GO" id="GO:0020037">
    <property type="term" value="F:heme binding"/>
    <property type="evidence" value="ECO:0007669"/>
    <property type="project" value="InterPro"/>
</dbReference>
<evidence type="ECO:0000313" key="10">
    <source>
        <dbReference type="Proteomes" id="UP000183567"/>
    </source>
</evidence>
<dbReference type="GO" id="GO:0005506">
    <property type="term" value="F:iron ion binding"/>
    <property type="evidence" value="ECO:0007669"/>
    <property type="project" value="InterPro"/>
</dbReference>
<evidence type="ECO:0000313" key="9">
    <source>
        <dbReference type="EMBL" id="OJA08119.1"/>
    </source>
</evidence>
<evidence type="ECO:0000256" key="2">
    <source>
        <dbReference type="ARBA" id="ARBA00005179"/>
    </source>
</evidence>
<dbReference type="Proteomes" id="UP000183567">
    <property type="component" value="Unassembled WGS sequence"/>
</dbReference>
<name>A0A1J8PHP4_9AGAM</name>
<comment type="pathway">
    <text evidence="2">Secondary metabolite biosynthesis.</text>
</comment>
<dbReference type="EMBL" id="LVVM01006427">
    <property type="protein sequence ID" value="OJA08119.1"/>
    <property type="molecule type" value="Genomic_DNA"/>
</dbReference>
<keyword evidence="8" id="KW-0503">Monooxygenase</keyword>
<dbReference type="OrthoDB" id="2789670at2759"/>
<dbReference type="SUPFAM" id="SSF48264">
    <property type="entry name" value="Cytochrome P450"/>
    <property type="match status" value="1"/>
</dbReference>
<evidence type="ECO:0000256" key="6">
    <source>
        <dbReference type="ARBA" id="ARBA00023002"/>
    </source>
</evidence>
<dbReference type="GO" id="GO:0016705">
    <property type="term" value="F:oxidoreductase activity, acting on paired donors, with incorporation or reduction of molecular oxygen"/>
    <property type="evidence" value="ECO:0007669"/>
    <property type="project" value="InterPro"/>
</dbReference>
<dbReference type="InterPro" id="IPR036396">
    <property type="entry name" value="Cyt_P450_sf"/>
</dbReference>
<dbReference type="GO" id="GO:0004497">
    <property type="term" value="F:monooxygenase activity"/>
    <property type="evidence" value="ECO:0007669"/>
    <property type="project" value="UniProtKB-KW"/>
</dbReference>
<keyword evidence="10" id="KW-1185">Reference proteome</keyword>
<evidence type="ECO:0000256" key="8">
    <source>
        <dbReference type="ARBA" id="ARBA00023033"/>
    </source>
</evidence>
<organism evidence="9 10">
    <name type="scientific">Rhizopogon vesiculosus</name>
    <dbReference type="NCBI Taxonomy" id="180088"/>
    <lineage>
        <taxon>Eukaryota</taxon>
        <taxon>Fungi</taxon>
        <taxon>Dikarya</taxon>
        <taxon>Basidiomycota</taxon>
        <taxon>Agaricomycotina</taxon>
        <taxon>Agaricomycetes</taxon>
        <taxon>Agaricomycetidae</taxon>
        <taxon>Boletales</taxon>
        <taxon>Suillineae</taxon>
        <taxon>Rhizopogonaceae</taxon>
        <taxon>Rhizopogon</taxon>
    </lineage>
</organism>
<comment type="similarity">
    <text evidence="3">Belongs to the cytochrome P450 family.</text>
</comment>
<evidence type="ECO:0000256" key="1">
    <source>
        <dbReference type="ARBA" id="ARBA00001971"/>
    </source>
</evidence>
<dbReference type="PANTHER" id="PTHR46300:SF1">
    <property type="entry name" value="P450, PUTATIVE (EUROFUNG)-RELATED"/>
    <property type="match status" value="1"/>
</dbReference>
<dbReference type="Gene3D" id="1.10.630.10">
    <property type="entry name" value="Cytochrome P450"/>
    <property type="match status" value="1"/>
</dbReference>
<gene>
    <name evidence="9" type="ORF">AZE42_08437</name>
</gene>
<dbReference type="AlphaFoldDB" id="A0A1J8PHP4"/>
<sequence>MEMQGGSVADRPRMIAAGEILSGGHNLVFTPVGGRLRQMRRALHTHLQPKAAGEYQPLQMSHAKQMILNILDDPSNFRNHPITYAAATIMEVAYGKNTSTVATDLEVIEVRQIMDMLRTVGRSAPYLVDSIPWLKYLPWYGQELRHGYEMAKRLHTSQLNRVKQQMVRDADIGHSFAKYVLENGHFYGLTEIEMAFLAGALFGGGSDTVSLAICTVLMTAACFPEEQAKVQAELDEVVGMHRGSSTSRLQFYRFNDPSPLKRRPSLTKNPFPVCKLSSLRL</sequence>
<accession>A0A1J8PHP4</accession>